<reference evidence="1" key="2">
    <citation type="journal article" date="2022" name="New Phytol.">
        <title>Evolutionary transition to the ectomycorrhizal habit in the genomes of a hyperdiverse lineage of mushroom-forming fungi.</title>
        <authorList>
            <person name="Looney B."/>
            <person name="Miyauchi S."/>
            <person name="Morin E."/>
            <person name="Drula E."/>
            <person name="Courty P.E."/>
            <person name="Kohler A."/>
            <person name="Kuo A."/>
            <person name="LaButti K."/>
            <person name="Pangilinan J."/>
            <person name="Lipzen A."/>
            <person name="Riley R."/>
            <person name="Andreopoulos W."/>
            <person name="He G."/>
            <person name="Johnson J."/>
            <person name="Nolan M."/>
            <person name="Tritt A."/>
            <person name="Barry K.W."/>
            <person name="Grigoriev I.V."/>
            <person name="Nagy L.G."/>
            <person name="Hibbett D."/>
            <person name="Henrissat B."/>
            <person name="Matheny P.B."/>
            <person name="Labbe J."/>
            <person name="Martin F.M."/>
        </authorList>
    </citation>
    <scope>NUCLEOTIDE SEQUENCE</scope>
    <source>
        <strain evidence="1">FP105234-sp</strain>
    </source>
</reference>
<dbReference type="EMBL" id="MU275858">
    <property type="protein sequence ID" value="KAI0050755.1"/>
    <property type="molecule type" value="Genomic_DNA"/>
</dbReference>
<keyword evidence="2" id="KW-1185">Reference proteome</keyword>
<evidence type="ECO:0000313" key="1">
    <source>
        <dbReference type="EMBL" id="KAI0050755.1"/>
    </source>
</evidence>
<gene>
    <name evidence="1" type="ORF">FA95DRAFT_1581004</name>
</gene>
<protein>
    <submittedName>
        <fullName evidence="1">Uncharacterized protein</fullName>
    </submittedName>
</protein>
<evidence type="ECO:0000313" key="2">
    <source>
        <dbReference type="Proteomes" id="UP000814033"/>
    </source>
</evidence>
<proteinExistence type="predicted"/>
<accession>A0ACB8S3Y7</accession>
<sequence>MRYVQRHRLFLSRQVNITVDDTDPSVLYQPATSWFASGNSSGCSFCLTPSSASIAFKNTWHHGLHVVPTADTDDDVDSDGDGSKKGSGKRDGRSMDLRRRDADDVGKGKGKGQDDDDDDGDSPTDTEAYNSTDSGAETSPFFVSNLDSDDPGFVDTPVTLQLNFNGTALYIYCLLPLRLPPSSNSTPTLTNLTFTLDNQPAGAFLHNGSAAGSGFQPNTSVLSVSGLPDAQHTLQISIGPDSVFLFDYYVFTQEDGENSGSTTSSSSRPSAPATIVDAKTKNHNVATFAGAVGGTVGVLGTIAFCVALSIIRRRRRSAKRLRHEHRDTVANDADSFHTDASEDGPPMQGPAPFIPRFFPGTVPVAPPPYIPSRGSPTASPPLETTPLAYDEALTAPFPPPALLPMALLAAQPEQQGDAPPSFGVAIASPEPPLLASVMRRPPNERHTATVDLGTPPMEERTSDVPSAPVSIRPPRPPRLRPAPSPSTTSESSEVESPREDPPGHAEPGMERR</sequence>
<comment type="caution">
    <text evidence="1">The sequence shown here is derived from an EMBL/GenBank/DDBJ whole genome shotgun (WGS) entry which is preliminary data.</text>
</comment>
<organism evidence="1 2">
    <name type="scientific">Auriscalpium vulgare</name>
    <dbReference type="NCBI Taxonomy" id="40419"/>
    <lineage>
        <taxon>Eukaryota</taxon>
        <taxon>Fungi</taxon>
        <taxon>Dikarya</taxon>
        <taxon>Basidiomycota</taxon>
        <taxon>Agaricomycotina</taxon>
        <taxon>Agaricomycetes</taxon>
        <taxon>Russulales</taxon>
        <taxon>Auriscalpiaceae</taxon>
        <taxon>Auriscalpium</taxon>
    </lineage>
</organism>
<reference evidence="1" key="1">
    <citation type="submission" date="2021-02" db="EMBL/GenBank/DDBJ databases">
        <authorList>
            <consortium name="DOE Joint Genome Institute"/>
            <person name="Ahrendt S."/>
            <person name="Looney B.P."/>
            <person name="Miyauchi S."/>
            <person name="Morin E."/>
            <person name="Drula E."/>
            <person name="Courty P.E."/>
            <person name="Chicoki N."/>
            <person name="Fauchery L."/>
            <person name="Kohler A."/>
            <person name="Kuo A."/>
            <person name="Labutti K."/>
            <person name="Pangilinan J."/>
            <person name="Lipzen A."/>
            <person name="Riley R."/>
            <person name="Andreopoulos W."/>
            <person name="He G."/>
            <person name="Johnson J."/>
            <person name="Barry K.W."/>
            <person name="Grigoriev I.V."/>
            <person name="Nagy L."/>
            <person name="Hibbett D."/>
            <person name="Henrissat B."/>
            <person name="Matheny P.B."/>
            <person name="Labbe J."/>
            <person name="Martin F."/>
        </authorList>
    </citation>
    <scope>NUCLEOTIDE SEQUENCE</scope>
    <source>
        <strain evidence="1">FP105234-sp</strain>
    </source>
</reference>
<name>A0ACB8S3Y7_9AGAM</name>
<dbReference type="Proteomes" id="UP000814033">
    <property type="component" value="Unassembled WGS sequence"/>
</dbReference>